<keyword evidence="8 11" id="KW-0472">Membrane</keyword>
<dbReference type="Pfam" id="PF00664">
    <property type="entry name" value="ABC_membrane"/>
    <property type="match status" value="2"/>
</dbReference>
<protein>
    <submittedName>
        <fullName evidence="14">ABC transporter, integral membrane type 1</fullName>
    </submittedName>
</protein>
<name>A0A0A2JQ96_PENEN</name>
<comment type="similarity">
    <text evidence="2">Belongs to the ABC transporter superfamily. ABCC family. Conjugate transporter (TC 3.A.1.208) subfamily.</text>
</comment>
<feature type="transmembrane region" description="Helical" evidence="11">
    <location>
        <begin position="77"/>
        <end position="98"/>
    </location>
</feature>
<dbReference type="CDD" id="cd18579">
    <property type="entry name" value="ABC_6TM_ABCC_D1"/>
    <property type="match status" value="1"/>
</dbReference>
<comment type="caution">
    <text evidence="14">The sequence shown here is derived from an EMBL/GenBank/DDBJ whole genome shotgun (WGS) entry which is preliminary data.</text>
</comment>
<keyword evidence="5" id="KW-0547">Nucleotide-binding</keyword>
<feature type="transmembrane region" description="Helical" evidence="11">
    <location>
        <begin position="395"/>
        <end position="417"/>
    </location>
</feature>
<dbReference type="GO" id="GO:0016020">
    <property type="term" value="C:membrane"/>
    <property type="evidence" value="ECO:0007669"/>
    <property type="project" value="UniProtKB-SubCell"/>
</dbReference>
<evidence type="ECO:0000256" key="1">
    <source>
        <dbReference type="ARBA" id="ARBA00004141"/>
    </source>
</evidence>
<feature type="transmembrane region" description="Helical" evidence="11">
    <location>
        <begin position="149"/>
        <end position="168"/>
    </location>
</feature>
<dbReference type="FunFam" id="3.40.50.300:FF:000838">
    <property type="entry name" value="ABC multidrug transporter (Eurofung)"/>
    <property type="match status" value="1"/>
</dbReference>
<dbReference type="GeneID" id="27673067"/>
<dbReference type="InterPro" id="IPR050173">
    <property type="entry name" value="ABC_transporter_C-like"/>
</dbReference>
<evidence type="ECO:0000256" key="8">
    <source>
        <dbReference type="ARBA" id="ARBA00023136"/>
    </source>
</evidence>
<feature type="transmembrane region" description="Helical" evidence="11">
    <location>
        <begin position="12"/>
        <end position="33"/>
    </location>
</feature>
<accession>A0A0A2JQ96</accession>
<evidence type="ECO:0000256" key="9">
    <source>
        <dbReference type="ARBA" id="ARBA00023180"/>
    </source>
</evidence>
<dbReference type="CDD" id="cd03250">
    <property type="entry name" value="ABCC_MRP_domain1"/>
    <property type="match status" value="1"/>
</dbReference>
<keyword evidence="9" id="KW-0325">Glycoprotein</keyword>
<feature type="transmembrane region" description="Helical" evidence="11">
    <location>
        <begin position="245"/>
        <end position="267"/>
    </location>
</feature>
<sequence>MFNRISSLDWPWGQSVAQAGAAGLFLAAASARVAHLKYQSIKVNPSGLRRSKLFVLIIFVTLRLSVLILWTLKPSSIAAPVAGSELVASIALLVLSAFEHDRSVAPSDLIALYFAVTLPLDISQIRALLSLDKPSSALALETTIDPIPTISIILVVVKLIALVSEALPKRHLLLASYRDLSPADTSGPYSKIFLWWINPLLWRGFFNTLTPGDLYSLDSALSSQKLEAQFRGEWKRKRNAGANRLLRVVLSTLKWQILASGLPQLLLIGVKFLQPQLIRDTTNFVNNPTGHQDGFGWRLVSTYALVYLSIAVLGAASKHQINRFIVSIRGGLISLIYQKTVNLSITELEEKAALTLISADVERITTAFGTLHETSAAFIEVVVALYLLYTQLGPGFVAPGFFFSCAVVAIAVCTRLFPKYLDIWLEAIQTRTSSTADMLGAIRNIKLLGLSSVVGGLVQRLRVQENQVARKIRWVVLVQVVFQNVTSIAAPVSTFAIYIFQERYTGQRLDIPTAFAILSILQLLEPPLMMLVRALPELVGSLGCFSRIQEFLLSPSRQERRTLQSSAPRLVDENLMGQRTDDVLVLRNSSFGWGDDSPVLHNLDLRVKRGSLVMVIGPTGCGKSTLLKGILGETPFSSGTVWLSTPSVGFADQTPWTINSTIKAGICGSSSENEPFYREVIHCCGLSADLSNLPNKDRTIVGTNGIALSGGQKLRLALARAVFARKDLLILDDIFSGLDADTEDNIVRRLFSQSGPLRSQNTSVVLVTHAVARLPHADWVVVLSKDGKIAEQGTYETLVQQTGGYVAGLAVRFKDDSGNADEAGSQSGSVETPAKHPAVDMTHEEEEDEISTKSIVSNIGDWKAITHYFAVAGRFSIGLAAFWSLIYVTAIKAPGLLLSYFASPVDHSTIVSTSWFLGSLGLAAVISLVSLTLLVLGQFFYIVPRVSNGLHQRLLHTVLLAPLSFFTSTDSGTVLNWFSNDLGVIDNELPGVLIGTMIQLAIFVIGAGLIAVSASYLLAIIPLLVLVLIAIQRFYLQTSRQLRAMRQEQQAPLYTHFQETIAGVVSIRALGWTEQFCAKNSELLDNSQRPVYLLQAIQIWLALVLNLLVAGLGTLLIATIVSLRDTVPPALVGLGLLNIMSFNESLCELVQLWSMTETSLGSLARVRGFIDNIEPEVKLLETVSPAPTWPPHGAVDINNFAASYSESSSLVLQDVSLQIQPGEKIGICGRTGSGKSSLLASLFHLLEFRQGSITIDGLDLTLLSRETLRQRLNIITQEPYWVTSETVRFNLDPWGATTQDDEILIRVLEKCQVWSVVESKGGLSAIMAGDFLSHGQRQLFCLARSLLRKSKVVVLDEVSSSVDIQTDRIMQAIIRDEFQGCTIISVAHRLNTIVDFDRVVVLHEGRVVESGKPQELLAQSESRFKKLYEL</sequence>
<organism evidence="14 15">
    <name type="scientific">Penicillium expansum</name>
    <name type="common">Blue mold rot fungus</name>
    <dbReference type="NCBI Taxonomy" id="27334"/>
    <lineage>
        <taxon>Eukaryota</taxon>
        <taxon>Fungi</taxon>
        <taxon>Dikarya</taxon>
        <taxon>Ascomycota</taxon>
        <taxon>Pezizomycotina</taxon>
        <taxon>Eurotiomycetes</taxon>
        <taxon>Eurotiomycetidae</taxon>
        <taxon>Eurotiales</taxon>
        <taxon>Aspergillaceae</taxon>
        <taxon>Penicillium</taxon>
    </lineage>
</organism>
<evidence type="ECO:0000256" key="11">
    <source>
        <dbReference type="SAM" id="Phobius"/>
    </source>
</evidence>
<feature type="region of interest" description="Disordered" evidence="10">
    <location>
        <begin position="818"/>
        <end position="847"/>
    </location>
</feature>
<dbReference type="InterPro" id="IPR036640">
    <property type="entry name" value="ABC1_TM_sf"/>
</dbReference>
<dbReference type="InterPro" id="IPR011527">
    <property type="entry name" value="ABC1_TM_dom"/>
</dbReference>
<keyword evidence="15" id="KW-1185">Reference proteome</keyword>
<dbReference type="InterPro" id="IPR044726">
    <property type="entry name" value="ABCC_6TM_D2"/>
</dbReference>
<keyword evidence="4 11" id="KW-0812">Transmembrane</keyword>
<evidence type="ECO:0000259" key="12">
    <source>
        <dbReference type="PROSITE" id="PS50893"/>
    </source>
</evidence>
<feature type="domain" description="ABC transmembrane type-1" evidence="13">
    <location>
        <begin position="879"/>
        <end position="1158"/>
    </location>
</feature>
<evidence type="ECO:0000256" key="3">
    <source>
        <dbReference type="ARBA" id="ARBA00022448"/>
    </source>
</evidence>
<feature type="compositionally biased region" description="Basic and acidic residues" evidence="10">
    <location>
        <begin position="833"/>
        <end position="842"/>
    </location>
</feature>
<comment type="subcellular location">
    <subcellularLocation>
        <location evidence="1">Membrane</location>
        <topology evidence="1">Multi-pass membrane protein</topology>
    </subcellularLocation>
</comment>
<dbReference type="STRING" id="27334.A0A0A2JQ96"/>
<evidence type="ECO:0000256" key="2">
    <source>
        <dbReference type="ARBA" id="ARBA00009726"/>
    </source>
</evidence>
<feature type="transmembrane region" description="Helical" evidence="11">
    <location>
        <begin position="53"/>
        <end position="71"/>
    </location>
</feature>
<feature type="transmembrane region" description="Helical" evidence="11">
    <location>
        <begin position="998"/>
        <end position="1031"/>
    </location>
</feature>
<keyword evidence="3" id="KW-0813">Transport</keyword>
<dbReference type="InterPro" id="IPR003439">
    <property type="entry name" value="ABC_transporter-like_ATP-bd"/>
</dbReference>
<dbReference type="HOGENOM" id="CLU_000604_27_5_1"/>
<dbReference type="InterPro" id="IPR044746">
    <property type="entry name" value="ABCC_6TM_D1"/>
</dbReference>
<dbReference type="GO" id="GO:0005524">
    <property type="term" value="F:ATP binding"/>
    <property type="evidence" value="ECO:0007669"/>
    <property type="project" value="UniProtKB-KW"/>
</dbReference>
<keyword evidence="7 11" id="KW-1133">Transmembrane helix</keyword>
<dbReference type="SUPFAM" id="SSF52540">
    <property type="entry name" value="P-loop containing nucleoside triphosphate hydrolases"/>
    <property type="match status" value="2"/>
</dbReference>
<dbReference type="SMART" id="SM00382">
    <property type="entry name" value="AAA"/>
    <property type="match status" value="2"/>
</dbReference>
<dbReference type="SUPFAM" id="SSF90123">
    <property type="entry name" value="ABC transporter transmembrane region"/>
    <property type="match status" value="2"/>
</dbReference>
<dbReference type="InterPro" id="IPR017871">
    <property type="entry name" value="ABC_transporter-like_CS"/>
</dbReference>
<dbReference type="EMBL" id="JQFZ01000155">
    <property type="protein sequence ID" value="KGO57016.1"/>
    <property type="molecule type" value="Genomic_DNA"/>
</dbReference>
<evidence type="ECO:0000256" key="4">
    <source>
        <dbReference type="ARBA" id="ARBA00022692"/>
    </source>
</evidence>
<feature type="domain" description="ABC transporter" evidence="12">
    <location>
        <begin position="1195"/>
        <end position="1429"/>
    </location>
</feature>
<dbReference type="RefSeq" id="XP_016598704.1">
    <property type="nucleotide sequence ID" value="XM_016737648.1"/>
</dbReference>
<feature type="transmembrane region" description="Helical" evidence="11">
    <location>
        <begin position="954"/>
        <end position="978"/>
    </location>
</feature>
<evidence type="ECO:0000259" key="13">
    <source>
        <dbReference type="PROSITE" id="PS50929"/>
    </source>
</evidence>
<dbReference type="InterPro" id="IPR027417">
    <property type="entry name" value="P-loop_NTPase"/>
</dbReference>
<feature type="transmembrane region" description="Helical" evidence="11">
    <location>
        <begin position="110"/>
        <end position="129"/>
    </location>
</feature>
<feature type="transmembrane region" description="Helical" evidence="11">
    <location>
        <begin position="295"/>
        <end position="316"/>
    </location>
</feature>
<feature type="domain" description="ABC transporter" evidence="12">
    <location>
        <begin position="578"/>
        <end position="811"/>
    </location>
</feature>
<evidence type="ECO:0000256" key="7">
    <source>
        <dbReference type="ARBA" id="ARBA00022989"/>
    </source>
</evidence>
<evidence type="ECO:0000256" key="5">
    <source>
        <dbReference type="ARBA" id="ARBA00022741"/>
    </source>
</evidence>
<feature type="transmembrane region" description="Helical" evidence="11">
    <location>
        <begin position="914"/>
        <end position="942"/>
    </location>
</feature>
<evidence type="ECO:0000256" key="6">
    <source>
        <dbReference type="ARBA" id="ARBA00022840"/>
    </source>
</evidence>
<dbReference type="GO" id="GO:0016887">
    <property type="term" value="F:ATP hydrolysis activity"/>
    <property type="evidence" value="ECO:0007669"/>
    <property type="project" value="InterPro"/>
</dbReference>
<keyword evidence="6" id="KW-0067">ATP-binding</keyword>
<dbReference type="Gene3D" id="3.40.50.300">
    <property type="entry name" value="P-loop containing nucleotide triphosphate hydrolases"/>
    <property type="match status" value="2"/>
</dbReference>
<dbReference type="Gene3D" id="1.20.1560.10">
    <property type="entry name" value="ABC transporter type 1, transmembrane domain"/>
    <property type="match status" value="2"/>
</dbReference>
<dbReference type="Pfam" id="PF00005">
    <property type="entry name" value="ABC_tran"/>
    <property type="match status" value="2"/>
</dbReference>
<evidence type="ECO:0000313" key="15">
    <source>
        <dbReference type="Proteomes" id="UP000030143"/>
    </source>
</evidence>
<dbReference type="CDD" id="cd03244">
    <property type="entry name" value="ABCC_MRP_domain2"/>
    <property type="match status" value="1"/>
</dbReference>
<dbReference type="VEuPathDB" id="FungiDB:PEXP_026440"/>
<dbReference type="PANTHER" id="PTHR24223">
    <property type="entry name" value="ATP-BINDING CASSETTE SUB-FAMILY C"/>
    <property type="match status" value="1"/>
</dbReference>
<feature type="transmembrane region" description="Helical" evidence="11">
    <location>
        <begin position="474"/>
        <end position="499"/>
    </location>
</feature>
<dbReference type="PANTHER" id="PTHR24223:SF399">
    <property type="entry name" value="ABC TRANSPORTER ATNG"/>
    <property type="match status" value="1"/>
</dbReference>
<reference evidence="14 15" key="1">
    <citation type="journal article" date="2015" name="Mol. Plant Microbe Interact.">
        <title>Genome, transcriptome, and functional analyses of Penicillium expansum provide new insights into secondary metabolism and pathogenicity.</title>
        <authorList>
            <person name="Ballester A.R."/>
            <person name="Marcet-Houben M."/>
            <person name="Levin E."/>
            <person name="Sela N."/>
            <person name="Selma-Lazaro C."/>
            <person name="Carmona L."/>
            <person name="Wisniewski M."/>
            <person name="Droby S."/>
            <person name="Gonzalez-Candelas L."/>
            <person name="Gabaldon T."/>
        </authorList>
    </citation>
    <scope>NUCLEOTIDE SEQUENCE [LARGE SCALE GENOMIC DNA]</scope>
    <source>
        <strain evidence="14 15">MD-8</strain>
    </source>
</reference>
<proteinExistence type="inferred from homology"/>
<evidence type="ECO:0000313" key="14">
    <source>
        <dbReference type="EMBL" id="KGO57016.1"/>
    </source>
</evidence>
<dbReference type="Proteomes" id="UP000030143">
    <property type="component" value="Unassembled WGS sequence"/>
</dbReference>
<dbReference type="GO" id="GO:0140359">
    <property type="term" value="F:ABC-type transporter activity"/>
    <property type="evidence" value="ECO:0007669"/>
    <property type="project" value="InterPro"/>
</dbReference>
<dbReference type="PROSITE" id="PS50893">
    <property type="entry name" value="ABC_TRANSPORTER_2"/>
    <property type="match status" value="2"/>
</dbReference>
<dbReference type="InterPro" id="IPR003593">
    <property type="entry name" value="AAA+_ATPase"/>
</dbReference>
<dbReference type="PROSITE" id="PS50929">
    <property type="entry name" value="ABC_TM1F"/>
    <property type="match status" value="2"/>
</dbReference>
<evidence type="ECO:0000256" key="10">
    <source>
        <dbReference type="SAM" id="MobiDB-lite"/>
    </source>
</evidence>
<dbReference type="CDD" id="cd18580">
    <property type="entry name" value="ABC_6TM_ABCC_D2"/>
    <property type="match status" value="1"/>
</dbReference>
<feature type="transmembrane region" description="Helical" evidence="11">
    <location>
        <begin position="1099"/>
        <end position="1121"/>
    </location>
</feature>
<dbReference type="PROSITE" id="PS00211">
    <property type="entry name" value="ABC_TRANSPORTER_1"/>
    <property type="match status" value="1"/>
</dbReference>
<feature type="transmembrane region" description="Helical" evidence="11">
    <location>
        <begin position="371"/>
        <end position="389"/>
    </location>
</feature>
<feature type="transmembrane region" description="Helical" evidence="11">
    <location>
        <begin position="877"/>
        <end position="902"/>
    </location>
</feature>
<gene>
    <name evidence="14" type="ORF">PEX2_003700</name>
</gene>
<feature type="domain" description="ABC transmembrane type-1" evidence="13">
    <location>
        <begin position="265"/>
        <end position="540"/>
    </location>
</feature>
<dbReference type="FunFam" id="1.20.1560.10:FF:000055">
    <property type="entry name" value="ABC multidrug transporter (Eurofung)"/>
    <property type="match status" value="1"/>
</dbReference>